<dbReference type="OrthoDB" id="5368821at2759"/>
<proteinExistence type="predicted"/>
<evidence type="ECO:0000256" key="1">
    <source>
        <dbReference type="SAM" id="MobiDB-lite"/>
    </source>
</evidence>
<dbReference type="VEuPathDB" id="FungiDB:P174DRAFT_459437"/>
<feature type="region of interest" description="Disordered" evidence="1">
    <location>
        <begin position="155"/>
        <end position="191"/>
    </location>
</feature>
<dbReference type="GeneID" id="36537089"/>
<keyword evidence="3" id="KW-1185">Reference proteome</keyword>
<dbReference type="EMBL" id="MSZS01000003">
    <property type="protein sequence ID" value="PKX95942.1"/>
    <property type="molecule type" value="Genomic_DNA"/>
</dbReference>
<name>A0A2I1CE86_ASPN1</name>
<dbReference type="OMA" id="ECVFRGV"/>
<evidence type="ECO:0000313" key="3">
    <source>
        <dbReference type="Proteomes" id="UP000234474"/>
    </source>
</evidence>
<comment type="caution">
    <text evidence="2">The sequence shown here is derived from an EMBL/GenBank/DDBJ whole genome shotgun (WGS) entry which is preliminary data.</text>
</comment>
<reference evidence="3" key="1">
    <citation type="journal article" date="2018" name="Proc. Natl. Acad. Sci. U.S.A.">
        <title>Linking secondary metabolites to gene clusters through genome sequencing of six diverse Aspergillus species.</title>
        <authorList>
            <person name="Kaerboelling I."/>
            <person name="Vesth T.C."/>
            <person name="Frisvad J.C."/>
            <person name="Nybo J.L."/>
            <person name="Theobald S."/>
            <person name="Kuo A."/>
            <person name="Bowyer P."/>
            <person name="Matsuda Y."/>
            <person name="Mondo S."/>
            <person name="Lyhne E.K."/>
            <person name="Kogle M.E."/>
            <person name="Clum A."/>
            <person name="Lipzen A."/>
            <person name="Salamov A."/>
            <person name="Ngan C.Y."/>
            <person name="Daum C."/>
            <person name="Chiniquy J."/>
            <person name="Barry K."/>
            <person name="LaButti K."/>
            <person name="Haridas S."/>
            <person name="Simmons B.A."/>
            <person name="Magnuson J.K."/>
            <person name="Mortensen U.H."/>
            <person name="Larsen T.O."/>
            <person name="Grigoriev I.V."/>
            <person name="Baker S.E."/>
            <person name="Andersen M.R."/>
        </authorList>
    </citation>
    <scope>NUCLEOTIDE SEQUENCE [LARGE SCALE GENOMIC DNA]</scope>
    <source>
        <strain evidence="3">IBT 16806</strain>
    </source>
</reference>
<organism evidence="2 3">
    <name type="scientific">Aspergillus novofumigatus (strain IBT 16806)</name>
    <dbReference type="NCBI Taxonomy" id="1392255"/>
    <lineage>
        <taxon>Eukaryota</taxon>
        <taxon>Fungi</taxon>
        <taxon>Dikarya</taxon>
        <taxon>Ascomycota</taxon>
        <taxon>Pezizomycotina</taxon>
        <taxon>Eurotiomycetes</taxon>
        <taxon>Eurotiomycetidae</taxon>
        <taxon>Eurotiales</taxon>
        <taxon>Aspergillaceae</taxon>
        <taxon>Aspergillus</taxon>
        <taxon>Aspergillus subgen. Fumigati</taxon>
    </lineage>
</organism>
<protein>
    <submittedName>
        <fullName evidence="2">Uncharacterized protein</fullName>
    </submittedName>
</protein>
<dbReference type="STRING" id="1392255.A0A2I1CE86"/>
<accession>A0A2I1CE86</accession>
<sequence length="191" mass="21390">MAVSTIYNAQDTTEEDSLVALATSSPVPAPRAARRCTRSRIWWSLTRRRIPTEQAALAASDSDSDDKINWKSKLAIEATECVFRGVHLSAPPFPFRQRWDANARHEIGERKNRGRKRKRREYEEYDDEEYDYFNNEDFQKMYDTIAATLATVAAAHTTAHPTKRRKKAMKKKKQGGAAGGDGAAAPAGSSV</sequence>
<gene>
    <name evidence="2" type="ORF">P174DRAFT_459437</name>
</gene>
<dbReference type="AlphaFoldDB" id="A0A2I1CE86"/>
<feature type="compositionally biased region" description="Basic residues" evidence="1">
    <location>
        <begin position="161"/>
        <end position="174"/>
    </location>
</feature>
<evidence type="ECO:0000313" key="2">
    <source>
        <dbReference type="EMBL" id="PKX95942.1"/>
    </source>
</evidence>
<dbReference type="RefSeq" id="XP_024684537.1">
    <property type="nucleotide sequence ID" value="XM_024829763.1"/>
</dbReference>
<dbReference type="Proteomes" id="UP000234474">
    <property type="component" value="Unassembled WGS sequence"/>
</dbReference>